<evidence type="ECO:0000313" key="4">
    <source>
        <dbReference type="WBParaSite" id="TMUE_3000010838.1"/>
    </source>
</evidence>
<feature type="domain" description="C2" evidence="2">
    <location>
        <begin position="223"/>
        <end position="342"/>
    </location>
</feature>
<dbReference type="PROSITE" id="PS50004">
    <property type="entry name" value="C2"/>
    <property type="match status" value="1"/>
</dbReference>
<dbReference type="PANTHER" id="PTHR46848">
    <property type="entry name" value="REGULATOR OF G-PROTEIN SIGNALING 3"/>
    <property type="match status" value="1"/>
</dbReference>
<reference evidence="4" key="1">
    <citation type="submission" date="2019-12" db="UniProtKB">
        <authorList>
            <consortium name="WormBaseParasite"/>
        </authorList>
    </citation>
    <scope>IDENTIFICATION</scope>
</reference>
<accession>A0A5S6QUN5</accession>
<dbReference type="GO" id="GO:0005886">
    <property type="term" value="C:plasma membrane"/>
    <property type="evidence" value="ECO:0007669"/>
    <property type="project" value="TreeGrafter"/>
</dbReference>
<dbReference type="InterPro" id="IPR035892">
    <property type="entry name" value="C2_domain_sf"/>
</dbReference>
<dbReference type="Gene3D" id="2.60.40.150">
    <property type="entry name" value="C2 domain"/>
    <property type="match status" value="1"/>
</dbReference>
<feature type="compositionally biased region" description="Low complexity" evidence="1">
    <location>
        <begin position="184"/>
        <end position="201"/>
    </location>
</feature>
<dbReference type="InterPro" id="IPR000008">
    <property type="entry name" value="C2_dom"/>
</dbReference>
<evidence type="ECO:0000259" key="2">
    <source>
        <dbReference type="PROSITE" id="PS50004"/>
    </source>
</evidence>
<keyword evidence="3" id="KW-1185">Reference proteome</keyword>
<name>A0A5S6QUN5_TRIMR</name>
<dbReference type="PANTHER" id="PTHR46848:SF1">
    <property type="entry name" value="REGULATOR OF G-PROTEIN SIGNALING 3"/>
    <property type="match status" value="1"/>
</dbReference>
<dbReference type="WBParaSite" id="TMUE_3000010838.1">
    <property type="protein sequence ID" value="TMUE_3000010838.1"/>
    <property type="gene ID" value="WBGene00287071"/>
</dbReference>
<dbReference type="GO" id="GO:0005634">
    <property type="term" value="C:nucleus"/>
    <property type="evidence" value="ECO:0007669"/>
    <property type="project" value="TreeGrafter"/>
</dbReference>
<dbReference type="Proteomes" id="UP000046395">
    <property type="component" value="Unassembled WGS sequence"/>
</dbReference>
<proteinExistence type="predicted"/>
<dbReference type="AlphaFoldDB" id="A0A5S6QUN5"/>
<feature type="region of interest" description="Disordered" evidence="1">
    <location>
        <begin position="16"/>
        <end position="43"/>
    </location>
</feature>
<evidence type="ECO:0000256" key="1">
    <source>
        <dbReference type="SAM" id="MobiDB-lite"/>
    </source>
</evidence>
<protein>
    <submittedName>
        <fullName evidence="4">C2 domain-containing protein</fullName>
    </submittedName>
</protein>
<feature type="region of interest" description="Disordered" evidence="1">
    <location>
        <begin position="176"/>
        <end position="204"/>
    </location>
</feature>
<feature type="compositionally biased region" description="Basic and acidic residues" evidence="1">
    <location>
        <begin position="17"/>
        <end position="29"/>
    </location>
</feature>
<dbReference type="STRING" id="70415.A0A5S6QUN5"/>
<sequence length="388" mass="42572">MLTVVGRFKRAVMKQNASEHCRSKPRKMETGGSAPSAGIPSTSHCLKAQPQLCKSAKKQVDIAEPSLTKSRTGDHLDGKRLQQSQAYLSLRPYQRTRQRANFRDDFGPPVSSSSSFSSSNEAYYPYPSPNKFPKTNPFFKGTIKSGQHARHGYSKLNCVRGQALADGATVCPIVEESESTTTDSALTSSQTNSGSSESQVSLTSGNQKAQMKKIIAGLKTFGIKGELYVSMILNCGMLTISIDEARHLQPPPGTPSCNAYIRLSLMPDEEKRTQYKSEVVPGSNAPVFNLNVSFEILPGDSRKRVFVSVWNRDAKTQKGGLLGCMAFSIRGLAETKQVEGWYYLLAPSYGRHKHLAVEKVNMLTYYGSIDSLQKRQLLGRPTSGPAFL</sequence>
<evidence type="ECO:0000313" key="3">
    <source>
        <dbReference type="Proteomes" id="UP000046395"/>
    </source>
</evidence>
<organism evidence="3 4">
    <name type="scientific">Trichuris muris</name>
    <name type="common">Mouse whipworm</name>
    <dbReference type="NCBI Taxonomy" id="70415"/>
    <lineage>
        <taxon>Eukaryota</taxon>
        <taxon>Metazoa</taxon>
        <taxon>Ecdysozoa</taxon>
        <taxon>Nematoda</taxon>
        <taxon>Enoplea</taxon>
        <taxon>Dorylaimia</taxon>
        <taxon>Trichinellida</taxon>
        <taxon>Trichuridae</taxon>
        <taxon>Trichuris</taxon>
    </lineage>
</organism>
<dbReference type="SUPFAM" id="SSF49562">
    <property type="entry name" value="C2 domain (Calcium/lipid-binding domain, CaLB)"/>
    <property type="match status" value="1"/>
</dbReference>
<dbReference type="Pfam" id="PF00168">
    <property type="entry name" value="C2"/>
    <property type="match status" value="1"/>
</dbReference>
<dbReference type="SMART" id="SM00239">
    <property type="entry name" value="C2"/>
    <property type="match status" value="1"/>
</dbReference>